<dbReference type="PANTHER" id="PTHR42756:SF1">
    <property type="entry name" value="TRANSCRIPTIONAL REPRESSOR OF EMRAB OPERON"/>
    <property type="match status" value="1"/>
</dbReference>
<name>A0A7Y9LK11_9BURK</name>
<keyword evidence="3" id="KW-0804">Transcription</keyword>
<evidence type="ECO:0000259" key="4">
    <source>
        <dbReference type="PROSITE" id="PS50995"/>
    </source>
</evidence>
<protein>
    <submittedName>
        <fullName evidence="5">DNA-binding MarR family transcriptional regulator</fullName>
    </submittedName>
</protein>
<dbReference type="InterPro" id="IPR036388">
    <property type="entry name" value="WH-like_DNA-bd_sf"/>
</dbReference>
<reference evidence="5 6" key="1">
    <citation type="submission" date="2020-07" db="EMBL/GenBank/DDBJ databases">
        <title>Genomic Encyclopedia of Type Strains, Phase IV (KMG-V): Genome sequencing to study the core and pangenomes of soil and plant-associated prokaryotes.</title>
        <authorList>
            <person name="Whitman W."/>
        </authorList>
    </citation>
    <scope>NUCLEOTIDE SEQUENCE [LARGE SCALE GENOMIC DNA]</scope>
    <source>
        <strain evidence="5 6">SAS40</strain>
    </source>
</reference>
<keyword evidence="6" id="KW-1185">Reference proteome</keyword>
<dbReference type="SUPFAM" id="SSF46785">
    <property type="entry name" value="Winged helix' DNA-binding domain"/>
    <property type="match status" value="1"/>
</dbReference>
<organism evidence="5 6">
    <name type="scientific">Pigmentiphaga litoralis</name>
    <dbReference type="NCBI Taxonomy" id="516702"/>
    <lineage>
        <taxon>Bacteria</taxon>
        <taxon>Pseudomonadati</taxon>
        <taxon>Pseudomonadota</taxon>
        <taxon>Betaproteobacteria</taxon>
        <taxon>Burkholderiales</taxon>
        <taxon>Alcaligenaceae</taxon>
        <taxon>Pigmentiphaga</taxon>
    </lineage>
</organism>
<dbReference type="GO" id="GO:0003677">
    <property type="term" value="F:DNA binding"/>
    <property type="evidence" value="ECO:0007669"/>
    <property type="project" value="UniProtKB-KW"/>
</dbReference>
<dbReference type="InterPro" id="IPR000835">
    <property type="entry name" value="HTH_MarR-typ"/>
</dbReference>
<proteinExistence type="predicted"/>
<dbReference type="Pfam" id="PF01047">
    <property type="entry name" value="MarR"/>
    <property type="match status" value="1"/>
</dbReference>
<dbReference type="EMBL" id="JACBYR010000001">
    <property type="protein sequence ID" value="NYE82514.1"/>
    <property type="molecule type" value="Genomic_DNA"/>
</dbReference>
<feature type="domain" description="HTH marR-type" evidence="4">
    <location>
        <begin position="1"/>
        <end position="163"/>
    </location>
</feature>
<dbReference type="Proteomes" id="UP000542125">
    <property type="component" value="Unassembled WGS sequence"/>
</dbReference>
<evidence type="ECO:0000256" key="3">
    <source>
        <dbReference type="ARBA" id="ARBA00023163"/>
    </source>
</evidence>
<dbReference type="PANTHER" id="PTHR42756">
    <property type="entry name" value="TRANSCRIPTIONAL REGULATOR, MARR"/>
    <property type="match status" value="1"/>
</dbReference>
<dbReference type="AlphaFoldDB" id="A0A7Y9LK11"/>
<dbReference type="PRINTS" id="PR00598">
    <property type="entry name" value="HTHMARR"/>
</dbReference>
<dbReference type="InterPro" id="IPR036390">
    <property type="entry name" value="WH_DNA-bd_sf"/>
</dbReference>
<dbReference type="SMART" id="SM00347">
    <property type="entry name" value="HTH_MARR"/>
    <property type="match status" value="1"/>
</dbReference>
<evidence type="ECO:0000256" key="2">
    <source>
        <dbReference type="ARBA" id="ARBA00023125"/>
    </source>
</evidence>
<keyword evidence="1" id="KW-0805">Transcription regulation</keyword>
<sequence length="177" mass="20214">MTTQLRKIIFSLPKRRPTRAVKDEAELFHVTDWPMHYLLAIDRHHVQNMARVLQPLDCSPLMWRVLSILADQDGHNVSELAELSVIERSNLSKLLDGMERDGLIARTAPDGDKRKTLIFLADSGRDLFARSLPVVLRYYASFLTGISPSEMTAFMKVLTRIKSNVKTFDPRDVHGKD</sequence>
<evidence type="ECO:0000256" key="1">
    <source>
        <dbReference type="ARBA" id="ARBA00023015"/>
    </source>
</evidence>
<dbReference type="GO" id="GO:0003700">
    <property type="term" value="F:DNA-binding transcription factor activity"/>
    <property type="evidence" value="ECO:0007669"/>
    <property type="project" value="InterPro"/>
</dbReference>
<gene>
    <name evidence="5" type="ORF">FHW18_001785</name>
</gene>
<dbReference type="Gene3D" id="1.10.10.10">
    <property type="entry name" value="Winged helix-like DNA-binding domain superfamily/Winged helix DNA-binding domain"/>
    <property type="match status" value="1"/>
</dbReference>
<accession>A0A7Y9LK11</accession>
<dbReference type="PROSITE" id="PS50995">
    <property type="entry name" value="HTH_MARR_2"/>
    <property type="match status" value="1"/>
</dbReference>
<dbReference type="RefSeq" id="WP_179585470.1">
    <property type="nucleotide sequence ID" value="NZ_JACBYR010000001.1"/>
</dbReference>
<evidence type="ECO:0000313" key="5">
    <source>
        <dbReference type="EMBL" id="NYE82514.1"/>
    </source>
</evidence>
<keyword evidence="2 5" id="KW-0238">DNA-binding</keyword>
<evidence type="ECO:0000313" key="6">
    <source>
        <dbReference type="Proteomes" id="UP000542125"/>
    </source>
</evidence>
<comment type="caution">
    <text evidence="5">The sequence shown here is derived from an EMBL/GenBank/DDBJ whole genome shotgun (WGS) entry which is preliminary data.</text>
</comment>